<gene>
    <name evidence="3" type="ORF">ANANG_G00286560</name>
</gene>
<keyword evidence="1" id="KW-0472">Membrane</keyword>
<dbReference type="Pfam" id="PF14529">
    <property type="entry name" value="Exo_endo_phos_2"/>
    <property type="match status" value="1"/>
</dbReference>
<dbReference type="EMBL" id="JAFIRN010000017">
    <property type="protein sequence ID" value="KAG5832008.1"/>
    <property type="molecule type" value="Genomic_DNA"/>
</dbReference>
<evidence type="ECO:0000313" key="4">
    <source>
        <dbReference type="Proteomes" id="UP001044222"/>
    </source>
</evidence>
<proteinExistence type="predicted"/>
<dbReference type="InterPro" id="IPR052560">
    <property type="entry name" value="RdDP_mobile_element"/>
</dbReference>
<feature type="domain" description="Endonuclease/exonuclease/phosphatase" evidence="2">
    <location>
        <begin position="124"/>
        <end position="237"/>
    </location>
</feature>
<dbReference type="Gene3D" id="3.60.10.10">
    <property type="entry name" value="Endonuclease/exonuclease/phosphatase"/>
    <property type="match status" value="1"/>
</dbReference>
<protein>
    <recommendedName>
        <fullName evidence="2">Endonuclease/exonuclease/phosphatase domain-containing protein</fullName>
    </recommendedName>
</protein>
<evidence type="ECO:0000256" key="1">
    <source>
        <dbReference type="SAM" id="Phobius"/>
    </source>
</evidence>
<dbReference type="InterPro" id="IPR036691">
    <property type="entry name" value="Endo/exonu/phosph_ase_sf"/>
</dbReference>
<accession>A0A9D3LP21</accession>
<keyword evidence="1" id="KW-0812">Transmembrane</keyword>
<organism evidence="3 4">
    <name type="scientific">Anguilla anguilla</name>
    <name type="common">European freshwater eel</name>
    <name type="synonym">Muraena anguilla</name>
    <dbReference type="NCBI Taxonomy" id="7936"/>
    <lineage>
        <taxon>Eukaryota</taxon>
        <taxon>Metazoa</taxon>
        <taxon>Chordata</taxon>
        <taxon>Craniata</taxon>
        <taxon>Vertebrata</taxon>
        <taxon>Euteleostomi</taxon>
        <taxon>Actinopterygii</taxon>
        <taxon>Neopterygii</taxon>
        <taxon>Teleostei</taxon>
        <taxon>Anguilliformes</taxon>
        <taxon>Anguillidae</taxon>
        <taxon>Anguilla</taxon>
    </lineage>
</organism>
<dbReference type="GO" id="GO:0003824">
    <property type="term" value="F:catalytic activity"/>
    <property type="evidence" value="ECO:0007669"/>
    <property type="project" value="InterPro"/>
</dbReference>
<dbReference type="PANTHER" id="PTHR36688">
    <property type="entry name" value="ENDO/EXONUCLEASE/PHOSPHATASE DOMAIN-CONTAINING PROTEIN"/>
    <property type="match status" value="1"/>
</dbReference>
<dbReference type="InterPro" id="IPR005135">
    <property type="entry name" value="Endo/exonuclease/phosphatase"/>
</dbReference>
<dbReference type="SUPFAM" id="SSF56219">
    <property type="entry name" value="DNase I-like"/>
    <property type="match status" value="1"/>
</dbReference>
<comment type="caution">
    <text evidence="3">The sequence shown here is derived from an EMBL/GenBank/DDBJ whole genome shotgun (WGS) entry which is preliminary data.</text>
</comment>
<name>A0A9D3LP21_ANGAN</name>
<evidence type="ECO:0000259" key="2">
    <source>
        <dbReference type="Pfam" id="PF14529"/>
    </source>
</evidence>
<dbReference type="Proteomes" id="UP001044222">
    <property type="component" value="Chromosome 17"/>
</dbReference>
<sequence length="314" mass="35289">MGGSQGGVKCSGKSRNTMYWVIVVAMLILQWNARSLIANGQDFKKFIYSQKEKPDLLCIQESWLKPSLDFRINGYVAIRQDRKDGAGGGCVTFVKEGIPYRNIDIGNELECVVIEVWAERKNLVVINFYNPCRKLELSRLEDIEGLNRGSIVWCGDFNAHNTLWGSDKTDYNGQVVEELLDGKHLVCINDGRNTRIDVNTGKESVIDLTLVTNTLARLCEWDVYQEGTIGSDHYPIYSKINIVMVHNTENTGGKWIFGKANWGNFMTESGKHLQQISDNMSIEMSNCKILQGIMAAAISCIPKSIGRTKRKLVP</sequence>
<reference evidence="3" key="1">
    <citation type="submission" date="2021-01" db="EMBL/GenBank/DDBJ databases">
        <title>A chromosome-scale assembly of European eel, Anguilla anguilla.</title>
        <authorList>
            <person name="Henkel C."/>
            <person name="Jong-Raadsen S.A."/>
            <person name="Dufour S."/>
            <person name="Weltzien F.-A."/>
            <person name="Palstra A.P."/>
            <person name="Pelster B."/>
            <person name="Spaink H.P."/>
            <person name="Van Den Thillart G.E."/>
            <person name="Jansen H."/>
            <person name="Zahm M."/>
            <person name="Klopp C."/>
            <person name="Cedric C."/>
            <person name="Louis A."/>
            <person name="Berthelot C."/>
            <person name="Parey E."/>
            <person name="Roest Crollius H."/>
            <person name="Montfort J."/>
            <person name="Robinson-Rechavi M."/>
            <person name="Bucao C."/>
            <person name="Bouchez O."/>
            <person name="Gislard M."/>
            <person name="Lluch J."/>
            <person name="Milhes M."/>
            <person name="Lampietro C."/>
            <person name="Lopez Roques C."/>
            <person name="Donnadieu C."/>
            <person name="Braasch I."/>
            <person name="Desvignes T."/>
            <person name="Postlethwait J."/>
            <person name="Bobe J."/>
            <person name="Guiguen Y."/>
            <person name="Dirks R."/>
        </authorList>
    </citation>
    <scope>NUCLEOTIDE SEQUENCE</scope>
    <source>
        <strain evidence="3">Tag_6206</strain>
        <tissue evidence="3">Liver</tissue>
    </source>
</reference>
<keyword evidence="4" id="KW-1185">Reference proteome</keyword>
<feature type="transmembrane region" description="Helical" evidence="1">
    <location>
        <begin position="18"/>
        <end position="37"/>
    </location>
</feature>
<evidence type="ECO:0000313" key="3">
    <source>
        <dbReference type="EMBL" id="KAG5832008.1"/>
    </source>
</evidence>
<keyword evidence="1" id="KW-1133">Transmembrane helix</keyword>
<dbReference type="AlphaFoldDB" id="A0A9D3LP21"/>
<dbReference type="PANTHER" id="PTHR36688:SF2">
    <property type="entry name" value="ENDONUCLEASE_EXONUCLEASE_PHOSPHATASE DOMAIN-CONTAINING PROTEIN"/>
    <property type="match status" value="1"/>
</dbReference>